<comment type="subcellular location">
    <subcellularLocation>
        <location evidence="1 10">Endoplasmic reticulum membrane</location>
        <topology evidence="1 10">Multi-pass membrane protein</topology>
    </subcellularLocation>
</comment>
<evidence type="ECO:0000256" key="10">
    <source>
        <dbReference type="RuleBase" id="RU363075"/>
    </source>
</evidence>
<evidence type="ECO:0000256" key="8">
    <source>
        <dbReference type="ARBA" id="ARBA00022989"/>
    </source>
</evidence>
<feature type="transmembrane region" description="Helical" evidence="10">
    <location>
        <begin position="302"/>
        <end position="320"/>
    </location>
</feature>
<comment type="similarity">
    <text evidence="3 10">Belongs to the glycosyltransferase 22 family.</text>
</comment>
<feature type="transmembrane region" description="Helical" evidence="10">
    <location>
        <begin position="206"/>
        <end position="224"/>
    </location>
</feature>
<gene>
    <name evidence="12" type="ORF">GNLVRS02_ARAD1A03388g</name>
</gene>
<keyword evidence="9 10" id="KW-0472">Membrane</keyword>
<dbReference type="EMBL" id="HG937691">
    <property type="protein sequence ID" value="CDP33174.1"/>
    <property type="molecule type" value="Genomic_DNA"/>
</dbReference>
<dbReference type="AlphaFoldDB" id="A0A060SXF9"/>
<evidence type="ECO:0000256" key="2">
    <source>
        <dbReference type="ARBA" id="ARBA00004922"/>
    </source>
</evidence>
<keyword evidence="11" id="KW-0732">Signal</keyword>
<feature type="chain" id="PRO_5012745798" description="Mannosyltransferase" evidence="11">
    <location>
        <begin position="16"/>
        <end position="552"/>
    </location>
</feature>
<feature type="transmembrane region" description="Helical" evidence="10">
    <location>
        <begin position="111"/>
        <end position="129"/>
    </location>
</feature>
<comment type="pathway">
    <text evidence="2">Protein modification; protein glycosylation.</text>
</comment>
<reference evidence="12" key="2">
    <citation type="submission" date="2014-06" db="EMBL/GenBank/DDBJ databases">
        <title>The complete genome of Blastobotrys (Arxula) adeninivorans LS3 - a yeast of biotechnological interest.</title>
        <authorList>
            <person name="Kunze G."/>
            <person name="Gaillardin C."/>
            <person name="Czernicka M."/>
            <person name="Durrens P."/>
            <person name="Martin T."/>
            <person name="Boer E."/>
            <person name="Gabaldon T."/>
            <person name="Cruz J."/>
            <person name="Talla E."/>
            <person name="Marck C."/>
            <person name="Goffeau A."/>
            <person name="Barbe V."/>
            <person name="Baret P."/>
            <person name="Baronian K."/>
            <person name="Beier S."/>
            <person name="Bleykasten C."/>
            <person name="Bode R."/>
            <person name="Casaregola S."/>
            <person name="Despons L."/>
            <person name="Fairhead C."/>
            <person name="Giersberg M."/>
            <person name="Gierski P."/>
            <person name="Hahnel U."/>
            <person name="Hartmann A."/>
            <person name="Jankowska D."/>
            <person name="Jubin C."/>
            <person name="Jung P."/>
            <person name="Lafontaine I."/>
            <person name="Leh-Louis V."/>
            <person name="Lemaire M."/>
            <person name="Marcet-Houben M."/>
            <person name="Mascher M."/>
            <person name="Morel G."/>
            <person name="Richard G.-F."/>
            <person name="Riechen J."/>
            <person name="Sacerdot C."/>
            <person name="Sarkar A."/>
            <person name="Savel G."/>
            <person name="Schacherer J."/>
            <person name="Sherman D."/>
            <person name="Straub M.-L."/>
            <person name="Stein N."/>
            <person name="Thierry A."/>
            <person name="Trautwein-Schult A."/>
            <person name="Westhof E."/>
            <person name="Worch S."/>
            <person name="Dujon B."/>
            <person name="Souciet J.-L."/>
            <person name="Wincker P."/>
            <person name="Scholz U."/>
            <person name="Neuveglise N."/>
        </authorList>
    </citation>
    <scope>NUCLEOTIDE SEQUENCE</scope>
    <source>
        <strain evidence="12">LS3</strain>
    </source>
</reference>
<evidence type="ECO:0000256" key="3">
    <source>
        <dbReference type="ARBA" id="ARBA00007063"/>
    </source>
</evidence>
<dbReference type="UniPathway" id="UPA00378"/>
<evidence type="ECO:0000256" key="4">
    <source>
        <dbReference type="ARBA" id="ARBA00022676"/>
    </source>
</evidence>
<evidence type="ECO:0000256" key="5">
    <source>
        <dbReference type="ARBA" id="ARBA00022679"/>
    </source>
</evidence>
<dbReference type="GO" id="GO:0000026">
    <property type="term" value="F:alpha-1,2-mannosyltransferase activity"/>
    <property type="evidence" value="ECO:0007669"/>
    <property type="project" value="TreeGrafter"/>
</dbReference>
<evidence type="ECO:0000256" key="11">
    <source>
        <dbReference type="SAM" id="SignalP"/>
    </source>
</evidence>
<feature type="transmembrane region" description="Helical" evidence="10">
    <location>
        <begin position="79"/>
        <end position="99"/>
    </location>
</feature>
<proteinExistence type="inferred from homology"/>
<evidence type="ECO:0000313" key="12">
    <source>
        <dbReference type="EMBL" id="CDP33174.1"/>
    </source>
</evidence>
<keyword evidence="4 10" id="KW-0328">Glycosyltransferase</keyword>
<evidence type="ECO:0000256" key="7">
    <source>
        <dbReference type="ARBA" id="ARBA00022824"/>
    </source>
</evidence>
<keyword evidence="5" id="KW-0808">Transferase</keyword>
<dbReference type="InterPro" id="IPR005599">
    <property type="entry name" value="GPI_mannosylTrfase"/>
</dbReference>
<name>A0A060SXF9_BLAAD</name>
<keyword evidence="8 10" id="KW-1133">Transmembrane helix</keyword>
<organism evidence="12">
    <name type="scientific">Blastobotrys adeninivorans</name>
    <name type="common">Yeast</name>
    <name type="synonym">Arxula adeninivorans</name>
    <dbReference type="NCBI Taxonomy" id="409370"/>
    <lineage>
        <taxon>Eukaryota</taxon>
        <taxon>Fungi</taxon>
        <taxon>Dikarya</taxon>
        <taxon>Ascomycota</taxon>
        <taxon>Saccharomycotina</taxon>
        <taxon>Dipodascomycetes</taxon>
        <taxon>Dipodascales</taxon>
        <taxon>Trichomonascaceae</taxon>
        <taxon>Blastobotrys</taxon>
    </lineage>
</organism>
<keyword evidence="6 10" id="KW-0812">Transmembrane</keyword>
<sequence length="552" mass="61981">MLAFVLLLIVRLACAKYSIIPDCDEVFNYWEPLHYITHGFGRQTWEYSPEYAIRSWVYVALHSAVIQALELFSLSKVDLFYGLRFFFAIVSAMAEYRLYCSIRRNLSRHSGVWYLLFSGLSTGMFHASVSFLPSSFAMHMFTFGLADFLNYFQPHRPSSAIVRGVLWTAVGGLVGWPFSLVLVLPFGLCYGINSLVKVELGPLVRTAVRILLGVASVVLLLGALDSMAYQKVVLVPLNIVLYNVVHADATTGPDIFGVEPWHYYVANLVMNFNVVFCFAIVAPIAVLIPIGSGDFRVSRSKLLLATSPFLLWLSIFIAQPHKEERFMYVVYQSLCLNGALAVEVARQVVVRVVDVPIVTRAFTLGVLAVFAVTSVLRSTALAVFYGAPTEVYAVLSSPNVSGNVCVGREWYRFPSSYFLNDNTRIQFIKSGFSGLLPGEFEEATPSEWWWNRQGTRVIPKGMNNKNQEDPSKYVSVDQCDYVVDTSLPVDEEVGEQQFTDTWAKVYCGQFLNSAESRGIGRILYLPQALQRLSGTQLQWTDYCIVEKVPKRN</sequence>
<dbReference type="PANTHER" id="PTHR22760:SF2">
    <property type="entry name" value="ALPHA-1,2-MANNOSYLTRANSFERASE ALG9"/>
    <property type="match status" value="1"/>
</dbReference>
<dbReference type="PhylomeDB" id="A0A060SXF9"/>
<accession>A0A060SXF9</accession>
<evidence type="ECO:0000256" key="9">
    <source>
        <dbReference type="ARBA" id="ARBA00023136"/>
    </source>
</evidence>
<feature type="signal peptide" evidence="11">
    <location>
        <begin position="1"/>
        <end position="15"/>
    </location>
</feature>
<evidence type="ECO:0000256" key="6">
    <source>
        <dbReference type="ARBA" id="ARBA00022692"/>
    </source>
</evidence>
<dbReference type="GO" id="GO:0006487">
    <property type="term" value="P:protein N-linked glycosylation"/>
    <property type="evidence" value="ECO:0007669"/>
    <property type="project" value="TreeGrafter"/>
</dbReference>
<dbReference type="Pfam" id="PF03901">
    <property type="entry name" value="Glyco_transf_22"/>
    <property type="match status" value="1"/>
</dbReference>
<dbReference type="PANTHER" id="PTHR22760">
    <property type="entry name" value="GLYCOSYLTRANSFERASE"/>
    <property type="match status" value="1"/>
</dbReference>
<dbReference type="EC" id="2.4.1.-" evidence="10"/>
<protein>
    <recommendedName>
        <fullName evidence="10">Mannosyltransferase</fullName>
        <ecNumber evidence="10">2.4.1.-</ecNumber>
    </recommendedName>
</protein>
<keyword evidence="7 10" id="KW-0256">Endoplasmic reticulum</keyword>
<evidence type="ECO:0000256" key="1">
    <source>
        <dbReference type="ARBA" id="ARBA00004477"/>
    </source>
</evidence>
<feature type="transmembrane region" description="Helical" evidence="10">
    <location>
        <begin position="261"/>
        <end position="290"/>
    </location>
</feature>
<reference evidence="12" key="1">
    <citation type="submission" date="2014-02" db="EMBL/GenBank/DDBJ databases">
        <authorList>
            <person name="Genoscope - CEA"/>
        </authorList>
    </citation>
    <scope>NUCLEOTIDE SEQUENCE</scope>
    <source>
        <strain evidence="12">LS3</strain>
    </source>
</reference>
<feature type="transmembrane region" description="Helical" evidence="10">
    <location>
        <begin position="164"/>
        <end position="186"/>
    </location>
</feature>
<dbReference type="GO" id="GO:0005789">
    <property type="term" value="C:endoplasmic reticulum membrane"/>
    <property type="evidence" value="ECO:0007669"/>
    <property type="project" value="UniProtKB-SubCell"/>
</dbReference>